<dbReference type="Proteomes" id="UP000237105">
    <property type="component" value="Unassembled WGS sequence"/>
</dbReference>
<organism evidence="2 3">
    <name type="scientific">Parasponia andersonii</name>
    <name type="common">Sponia andersonii</name>
    <dbReference type="NCBI Taxonomy" id="3476"/>
    <lineage>
        <taxon>Eukaryota</taxon>
        <taxon>Viridiplantae</taxon>
        <taxon>Streptophyta</taxon>
        <taxon>Embryophyta</taxon>
        <taxon>Tracheophyta</taxon>
        <taxon>Spermatophyta</taxon>
        <taxon>Magnoliopsida</taxon>
        <taxon>eudicotyledons</taxon>
        <taxon>Gunneridae</taxon>
        <taxon>Pentapetalae</taxon>
        <taxon>rosids</taxon>
        <taxon>fabids</taxon>
        <taxon>Rosales</taxon>
        <taxon>Cannabaceae</taxon>
        <taxon>Parasponia</taxon>
    </lineage>
</organism>
<gene>
    <name evidence="2" type="ORF">PanWU01x14_177970</name>
</gene>
<protein>
    <submittedName>
        <fullName evidence="2">Uncharacterized protein</fullName>
    </submittedName>
</protein>
<evidence type="ECO:0000313" key="2">
    <source>
        <dbReference type="EMBL" id="PON56931.1"/>
    </source>
</evidence>
<name>A0A2P5C7F0_PARAD</name>
<sequence>MSQLRANQHQPISRRPASAIGLGWVPPLHHMGQTGLFTFKTHYRQADSPILIALSRTRATDHPPRVSSSSDARRSQRL</sequence>
<comment type="caution">
    <text evidence="2">The sequence shown here is derived from an EMBL/GenBank/DDBJ whole genome shotgun (WGS) entry which is preliminary data.</text>
</comment>
<evidence type="ECO:0000256" key="1">
    <source>
        <dbReference type="SAM" id="MobiDB-lite"/>
    </source>
</evidence>
<reference evidence="3" key="1">
    <citation type="submission" date="2016-06" db="EMBL/GenBank/DDBJ databases">
        <title>Parallel loss of symbiosis genes in relatives of nitrogen-fixing non-legume Parasponia.</title>
        <authorList>
            <person name="Van Velzen R."/>
            <person name="Holmer R."/>
            <person name="Bu F."/>
            <person name="Rutten L."/>
            <person name="Van Zeijl A."/>
            <person name="Liu W."/>
            <person name="Santuari L."/>
            <person name="Cao Q."/>
            <person name="Sharma T."/>
            <person name="Shen D."/>
            <person name="Roswanjaya Y."/>
            <person name="Wardhani T."/>
            <person name="Kalhor M.S."/>
            <person name="Jansen J."/>
            <person name="Van den Hoogen J."/>
            <person name="Gungor B."/>
            <person name="Hartog M."/>
            <person name="Hontelez J."/>
            <person name="Verver J."/>
            <person name="Yang W.-C."/>
            <person name="Schijlen E."/>
            <person name="Repin R."/>
            <person name="Schilthuizen M."/>
            <person name="Schranz E."/>
            <person name="Heidstra R."/>
            <person name="Miyata K."/>
            <person name="Fedorova E."/>
            <person name="Kohlen W."/>
            <person name="Bisseling T."/>
            <person name="Smit S."/>
            <person name="Geurts R."/>
        </authorList>
    </citation>
    <scope>NUCLEOTIDE SEQUENCE [LARGE SCALE GENOMIC DNA]</scope>
    <source>
        <strain evidence="3">cv. WU1-14</strain>
    </source>
</reference>
<evidence type="ECO:0000313" key="3">
    <source>
        <dbReference type="Proteomes" id="UP000237105"/>
    </source>
</evidence>
<dbReference type="EMBL" id="JXTB01000165">
    <property type="protein sequence ID" value="PON56931.1"/>
    <property type="molecule type" value="Genomic_DNA"/>
</dbReference>
<feature type="region of interest" description="Disordered" evidence="1">
    <location>
        <begin position="55"/>
        <end position="78"/>
    </location>
</feature>
<accession>A0A2P5C7F0</accession>
<dbReference type="AlphaFoldDB" id="A0A2P5C7F0"/>
<proteinExistence type="predicted"/>
<keyword evidence="3" id="KW-1185">Reference proteome</keyword>